<dbReference type="Gene3D" id="3.10.129.10">
    <property type="entry name" value="Hotdog Thioesterase"/>
    <property type="match status" value="1"/>
</dbReference>
<comment type="caution">
    <text evidence="1">The sequence shown here is derived from an EMBL/GenBank/DDBJ whole genome shotgun (WGS) entry which is preliminary data.</text>
</comment>
<sequence>MITFEPEIFKHEIIVQENHIDDLKHVNNVTYLDWVQHLAHQHWIARATPELLKYKWVVLNHFIEYKRPAFLGEKILATTFIGKTEGVRCERFAEFYKNGQLLAKARSEWCMIEGETLKPVRVPEDMYKLFSS</sequence>
<organism evidence="1 2">
    <name type="scientific">Fulvivirga marina</name>
    <dbReference type="NCBI Taxonomy" id="2494733"/>
    <lineage>
        <taxon>Bacteria</taxon>
        <taxon>Pseudomonadati</taxon>
        <taxon>Bacteroidota</taxon>
        <taxon>Cytophagia</taxon>
        <taxon>Cytophagales</taxon>
        <taxon>Fulvivirgaceae</taxon>
        <taxon>Fulvivirga</taxon>
    </lineage>
</organism>
<dbReference type="InterPro" id="IPR029069">
    <property type="entry name" value="HotDog_dom_sf"/>
</dbReference>
<name>A0A937KCP7_9BACT</name>
<evidence type="ECO:0000313" key="1">
    <source>
        <dbReference type="EMBL" id="MBL6445443.1"/>
    </source>
</evidence>
<reference evidence="1" key="1">
    <citation type="submission" date="2021-01" db="EMBL/GenBank/DDBJ databases">
        <title>Fulvivirga kasyanovii gen. nov., sp nov., a novel member of the phylum Bacteroidetes isolated from seawater in a mussel farm.</title>
        <authorList>
            <person name="Zhao L.-H."/>
            <person name="Wang Z.-J."/>
        </authorList>
    </citation>
    <scope>NUCLEOTIDE SEQUENCE</scope>
    <source>
        <strain evidence="1">29W222</strain>
    </source>
</reference>
<dbReference type="AlphaFoldDB" id="A0A937KCP7"/>
<proteinExistence type="predicted"/>
<dbReference type="EMBL" id="JAEUGD010000014">
    <property type="protein sequence ID" value="MBL6445443.1"/>
    <property type="molecule type" value="Genomic_DNA"/>
</dbReference>
<dbReference type="SUPFAM" id="SSF54637">
    <property type="entry name" value="Thioesterase/thiol ester dehydrase-isomerase"/>
    <property type="match status" value="1"/>
</dbReference>
<dbReference type="CDD" id="cd00586">
    <property type="entry name" value="4HBT"/>
    <property type="match status" value="1"/>
</dbReference>
<evidence type="ECO:0000313" key="2">
    <source>
        <dbReference type="Proteomes" id="UP000614216"/>
    </source>
</evidence>
<keyword evidence="2" id="KW-1185">Reference proteome</keyword>
<dbReference type="Pfam" id="PF13279">
    <property type="entry name" value="4HBT_2"/>
    <property type="match status" value="1"/>
</dbReference>
<accession>A0A937KCP7</accession>
<dbReference type="Proteomes" id="UP000614216">
    <property type="component" value="Unassembled WGS sequence"/>
</dbReference>
<dbReference type="RefSeq" id="WP_202854986.1">
    <property type="nucleotide sequence ID" value="NZ_JAEUGD010000014.1"/>
</dbReference>
<protein>
    <submittedName>
        <fullName evidence="1">Acyl-CoA thioesterase</fullName>
    </submittedName>
</protein>
<gene>
    <name evidence="1" type="ORF">JMN32_03940</name>
</gene>